<evidence type="ECO:0000256" key="3">
    <source>
        <dbReference type="ARBA" id="ARBA00023315"/>
    </source>
</evidence>
<keyword evidence="2" id="KW-0808">Transferase</keyword>
<feature type="domain" description="Phospholipid/glycerol acyltransferase" evidence="5">
    <location>
        <begin position="75"/>
        <end position="189"/>
    </location>
</feature>
<reference evidence="6" key="1">
    <citation type="submission" date="2022-01" db="EMBL/GenBank/DDBJ databases">
        <authorList>
            <person name="Jo J.-H."/>
            <person name="Im W.-T."/>
        </authorList>
    </citation>
    <scope>NUCLEOTIDE SEQUENCE</scope>
    <source>
        <strain evidence="6">NA20</strain>
    </source>
</reference>
<proteinExistence type="predicted"/>
<gene>
    <name evidence="6" type="ORF">LZZ85_25900</name>
</gene>
<dbReference type="PANTHER" id="PTHR10434">
    <property type="entry name" value="1-ACYL-SN-GLYCEROL-3-PHOSPHATE ACYLTRANSFERASE"/>
    <property type="match status" value="1"/>
</dbReference>
<dbReference type="PANTHER" id="PTHR10434:SF66">
    <property type="entry name" value="PHOSPHOLIPID_GLYCEROL ACYLTRANSFERASE DOMAIN-CONTAINING PROTEIN"/>
    <property type="match status" value="1"/>
</dbReference>
<evidence type="ECO:0000256" key="2">
    <source>
        <dbReference type="ARBA" id="ARBA00022679"/>
    </source>
</evidence>
<dbReference type="RefSeq" id="WP_237876584.1">
    <property type="nucleotide sequence ID" value="NZ_JAKLTR010000025.1"/>
</dbReference>
<dbReference type="SUPFAM" id="SSF69593">
    <property type="entry name" value="Glycerol-3-phosphate (1)-acyltransferase"/>
    <property type="match status" value="1"/>
</dbReference>
<name>A0ABS9KZN1_9BACT</name>
<comment type="caution">
    <text evidence="6">The sequence shown here is derived from an EMBL/GenBank/DDBJ whole genome shotgun (WGS) entry which is preliminary data.</text>
</comment>
<keyword evidence="7" id="KW-1185">Reference proteome</keyword>
<keyword evidence="4" id="KW-1133">Transmembrane helix</keyword>
<dbReference type="InterPro" id="IPR002123">
    <property type="entry name" value="Plipid/glycerol_acylTrfase"/>
</dbReference>
<accession>A0ABS9KZN1</accession>
<dbReference type="CDD" id="cd07989">
    <property type="entry name" value="LPLAT_AGPAT-like"/>
    <property type="match status" value="1"/>
</dbReference>
<organism evidence="6 7">
    <name type="scientific">Terrimonas ginsenosidimutans</name>
    <dbReference type="NCBI Taxonomy" id="2908004"/>
    <lineage>
        <taxon>Bacteria</taxon>
        <taxon>Pseudomonadati</taxon>
        <taxon>Bacteroidota</taxon>
        <taxon>Chitinophagia</taxon>
        <taxon>Chitinophagales</taxon>
        <taxon>Chitinophagaceae</taxon>
        <taxon>Terrimonas</taxon>
    </lineage>
</organism>
<dbReference type="SMART" id="SM00563">
    <property type="entry name" value="PlsC"/>
    <property type="match status" value="1"/>
</dbReference>
<dbReference type="GO" id="GO:0016746">
    <property type="term" value="F:acyltransferase activity"/>
    <property type="evidence" value="ECO:0007669"/>
    <property type="project" value="UniProtKB-KW"/>
</dbReference>
<keyword evidence="4" id="KW-0472">Membrane</keyword>
<sequence length="248" mass="28476">MRPLVWLYSLYAMVVFIVIMLLIFPFVIIASFFGRIKGGNAILWLCRCWADLWFPLIGIYHKRIYEAPHDKTTPYIFVSNHISYLDSAVLVKAYRQPLRPLGKVEMSKIPVFGFIYRNAIVTVDRSSAANRANSIRVLRSILGKGISVLVFPEGTFNDTHKPLKDFYDGAFRLAIETQTPIKPVLFLDTYARMPYTGVFTMTPGKSRIVYMEEISVAGLQTEDLPALKQQVYSLMEQKLMAYKADWIR</sequence>
<dbReference type="Proteomes" id="UP001165367">
    <property type="component" value="Unassembled WGS sequence"/>
</dbReference>
<dbReference type="EMBL" id="JAKLTR010000025">
    <property type="protein sequence ID" value="MCG2617761.1"/>
    <property type="molecule type" value="Genomic_DNA"/>
</dbReference>
<feature type="transmembrane region" description="Helical" evidence="4">
    <location>
        <begin position="6"/>
        <end position="33"/>
    </location>
</feature>
<evidence type="ECO:0000256" key="1">
    <source>
        <dbReference type="ARBA" id="ARBA00005189"/>
    </source>
</evidence>
<evidence type="ECO:0000313" key="6">
    <source>
        <dbReference type="EMBL" id="MCG2617761.1"/>
    </source>
</evidence>
<keyword evidence="4" id="KW-0812">Transmembrane</keyword>
<protein>
    <submittedName>
        <fullName evidence="6">1-acyl-sn-glycerol-3-phosphate acyltransferase</fullName>
    </submittedName>
</protein>
<evidence type="ECO:0000313" key="7">
    <source>
        <dbReference type="Proteomes" id="UP001165367"/>
    </source>
</evidence>
<dbReference type="Pfam" id="PF01553">
    <property type="entry name" value="Acyltransferase"/>
    <property type="match status" value="1"/>
</dbReference>
<keyword evidence="3 6" id="KW-0012">Acyltransferase</keyword>
<comment type="pathway">
    <text evidence="1">Lipid metabolism.</text>
</comment>
<evidence type="ECO:0000256" key="4">
    <source>
        <dbReference type="SAM" id="Phobius"/>
    </source>
</evidence>
<evidence type="ECO:0000259" key="5">
    <source>
        <dbReference type="SMART" id="SM00563"/>
    </source>
</evidence>